<keyword evidence="8" id="KW-1185">Reference proteome</keyword>
<proteinExistence type="predicted"/>
<evidence type="ECO:0000256" key="2">
    <source>
        <dbReference type="ARBA" id="ARBA00023012"/>
    </source>
</evidence>
<evidence type="ECO:0000313" key="8">
    <source>
        <dbReference type="Proteomes" id="UP000029273"/>
    </source>
</evidence>
<feature type="domain" description="HPt" evidence="6">
    <location>
        <begin position="5"/>
        <end position="110"/>
    </location>
</feature>
<dbReference type="CDD" id="cd00130">
    <property type="entry name" value="PAS"/>
    <property type="match status" value="1"/>
</dbReference>
<dbReference type="InterPro" id="IPR001789">
    <property type="entry name" value="Sig_transdc_resp-reg_receiver"/>
</dbReference>
<dbReference type="EMBL" id="JQSG02000001">
    <property type="protein sequence ID" value="OBS10562.1"/>
    <property type="molecule type" value="Genomic_DNA"/>
</dbReference>
<sequence>MKNTFNDALESLQQRFTNHLPTRLQAIRNESIQLKATAESGRWPTGEMESLSRLLHDLAGAAGTFGFTQLSVLAIEFGQRLEEYRARGDTQALASFSAAFDRFDQGLDDAMSGESEPLKVGRRTNGAGPPLIYIVEDDTTQSVPLAAALEAEGYRVRAFAELDAFMRACDRDEWPSAVIMDMIFPQGDEAGAKAISLLRSDIAQPPAVIFLSVRDDLESRLAAFRAGASRYIVKPADTARLARLLDDLTVRVPAQPYRVLLVDDDAQLLQVMALHLQQAGMTVHPLSDPLQLMAALRSFQPDVVVLDVYMPEATGPELAAVLREQEDFVHLPILFLSAETDISKQLLALNLGGDDFLVKPIRPAHLVAAVRARARRARLNAELGRRIETLMYERERVQQALDTQFMLARFDAHGLIRCVNERLLAATGYEDRYLLGKHYRMLTSSLQEDAFYRSIGEAVARGDIWHGRLAIKRADGTPLWVDVSLTPFMNEDGKAYEYQAVMVHAASGAAL</sequence>
<evidence type="ECO:0000256" key="3">
    <source>
        <dbReference type="PROSITE-ProRule" id="PRU00110"/>
    </source>
</evidence>
<gene>
    <name evidence="7" type="ORF">Thpro_020278</name>
</gene>
<feature type="domain" description="Response regulatory" evidence="5">
    <location>
        <begin position="258"/>
        <end position="374"/>
    </location>
</feature>
<dbReference type="CDD" id="cd00156">
    <property type="entry name" value="REC"/>
    <property type="match status" value="1"/>
</dbReference>
<accession>A0A1A6C7M5</accession>
<dbReference type="SUPFAM" id="SSF47226">
    <property type="entry name" value="Histidine-containing phosphotransfer domain, HPT domain"/>
    <property type="match status" value="1"/>
</dbReference>
<dbReference type="Gene3D" id="3.30.450.20">
    <property type="entry name" value="PAS domain"/>
    <property type="match status" value="1"/>
</dbReference>
<dbReference type="Pfam" id="PF00072">
    <property type="entry name" value="Response_reg"/>
    <property type="match status" value="2"/>
</dbReference>
<feature type="modified residue" description="4-aspartylphosphate" evidence="4">
    <location>
        <position position="307"/>
    </location>
</feature>
<evidence type="ECO:0000256" key="4">
    <source>
        <dbReference type="PROSITE-ProRule" id="PRU00169"/>
    </source>
</evidence>
<dbReference type="InterPro" id="IPR000014">
    <property type="entry name" value="PAS"/>
</dbReference>
<dbReference type="InterPro" id="IPR050595">
    <property type="entry name" value="Bact_response_regulator"/>
</dbReference>
<dbReference type="PANTHER" id="PTHR44591">
    <property type="entry name" value="STRESS RESPONSE REGULATOR PROTEIN 1"/>
    <property type="match status" value="1"/>
</dbReference>
<dbReference type="InterPro" id="IPR035965">
    <property type="entry name" value="PAS-like_dom_sf"/>
</dbReference>
<evidence type="ECO:0000259" key="5">
    <source>
        <dbReference type="PROSITE" id="PS50110"/>
    </source>
</evidence>
<dbReference type="InterPro" id="IPR011006">
    <property type="entry name" value="CheY-like_superfamily"/>
</dbReference>
<dbReference type="Gene3D" id="3.40.50.2300">
    <property type="match status" value="2"/>
</dbReference>
<dbReference type="Gene3D" id="1.20.120.160">
    <property type="entry name" value="HPT domain"/>
    <property type="match status" value="1"/>
</dbReference>
<dbReference type="SMART" id="SM00448">
    <property type="entry name" value="REC"/>
    <property type="match status" value="2"/>
</dbReference>
<dbReference type="InterPro" id="IPR008207">
    <property type="entry name" value="Sig_transdc_His_kin_Hpt_dom"/>
</dbReference>
<name>A0A1A6C7M5_9GAMM</name>
<dbReference type="PANTHER" id="PTHR44591:SF3">
    <property type="entry name" value="RESPONSE REGULATORY DOMAIN-CONTAINING PROTEIN"/>
    <property type="match status" value="1"/>
</dbReference>
<dbReference type="Pfam" id="PF13426">
    <property type="entry name" value="PAS_9"/>
    <property type="match status" value="1"/>
</dbReference>
<dbReference type="AlphaFoldDB" id="A0A1A6C7M5"/>
<evidence type="ECO:0000313" key="7">
    <source>
        <dbReference type="EMBL" id="OBS10562.1"/>
    </source>
</evidence>
<keyword evidence="1 4" id="KW-0597">Phosphoprotein</keyword>
<organism evidence="7 8">
    <name type="scientific">Acidihalobacter prosperus</name>
    <dbReference type="NCBI Taxonomy" id="160660"/>
    <lineage>
        <taxon>Bacteria</taxon>
        <taxon>Pseudomonadati</taxon>
        <taxon>Pseudomonadota</taxon>
        <taxon>Gammaproteobacteria</taxon>
        <taxon>Chromatiales</taxon>
        <taxon>Ectothiorhodospiraceae</taxon>
        <taxon>Acidihalobacter</taxon>
    </lineage>
</organism>
<dbReference type="SUPFAM" id="SSF52172">
    <property type="entry name" value="CheY-like"/>
    <property type="match status" value="2"/>
</dbReference>
<dbReference type="CDD" id="cd17574">
    <property type="entry name" value="REC_OmpR"/>
    <property type="match status" value="1"/>
</dbReference>
<evidence type="ECO:0000259" key="6">
    <source>
        <dbReference type="PROSITE" id="PS50894"/>
    </source>
</evidence>
<comment type="caution">
    <text evidence="7">The sequence shown here is derived from an EMBL/GenBank/DDBJ whole genome shotgun (WGS) entry which is preliminary data.</text>
</comment>
<dbReference type="RefSeq" id="WP_052064649.1">
    <property type="nucleotide sequence ID" value="NZ_JQSG02000001.1"/>
</dbReference>
<keyword evidence="2" id="KW-0902">Two-component regulatory system</keyword>
<dbReference type="InterPro" id="IPR036641">
    <property type="entry name" value="HPT_dom_sf"/>
</dbReference>
<feature type="modified residue" description="4-aspartylphosphate" evidence="4">
    <location>
        <position position="181"/>
    </location>
</feature>
<dbReference type="SUPFAM" id="SSF55785">
    <property type="entry name" value="PYP-like sensor domain (PAS domain)"/>
    <property type="match status" value="1"/>
</dbReference>
<dbReference type="OrthoDB" id="5555106at2"/>
<dbReference type="Proteomes" id="UP000029273">
    <property type="component" value="Unassembled WGS sequence"/>
</dbReference>
<dbReference type="PROSITE" id="PS50110">
    <property type="entry name" value="RESPONSE_REGULATORY"/>
    <property type="match status" value="2"/>
</dbReference>
<feature type="domain" description="Response regulatory" evidence="5">
    <location>
        <begin position="131"/>
        <end position="249"/>
    </location>
</feature>
<evidence type="ECO:0008006" key="9">
    <source>
        <dbReference type="Google" id="ProtNLM"/>
    </source>
</evidence>
<dbReference type="Pfam" id="PF01627">
    <property type="entry name" value="Hpt"/>
    <property type="match status" value="1"/>
</dbReference>
<evidence type="ECO:0000256" key="1">
    <source>
        <dbReference type="ARBA" id="ARBA00022553"/>
    </source>
</evidence>
<protein>
    <recommendedName>
        <fullName evidence="9">Response regulator</fullName>
    </recommendedName>
</protein>
<dbReference type="NCBIfam" id="TIGR00229">
    <property type="entry name" value="sensory_box"/>
    <property type="match status" value="1"/>
</dbReference>
<dbReference type="GO" id="GO:0000160">
    <property type="term" value="P:phosphorelay signal transduction system"/>
    <property type="evidence" value="ECO:0007669"/>
    <property type="project" value="UniProtKB-KW"/>
</dbReference>
<reference evidence="7 8" key="1">
    <citation type="journal article" date="2014" name="Genome Announc.">
        <title>Draft Genome Sequence of the Iron-Oxidizing, Acidophilic, and Halotolerant 'Thiobacillus prosperus' Type Strain DSM 5130.</title>
        <authorList>
            <person name="Ossandon F.J."/>
            <person name="Cardenas J.P."/>
            <person name="Corbett M."/>
            <person name="Quatrini R."/>
            <person name="Holmes D.S."/>
            <person name="Watkin E."/>
        </authorList>
    </citation>
    <scope>NUCLEOTIDE SEQUENCE [LARGE SCALE GENOMIC DNA]</scope>
    <source>
        <strain evidence="7 8">DSM 5130</strain>
    </source>
</reference>
<feature type="modified residue" description="Phosphohistidine" evidence="3">
    <location>
        <position position="56"/>
    </location>
</feature>
<dbReference type="PROSITE" id="PS50894">
    <property type="entry name" value="HPT"/>
    <property type="match status" value="1"/>
</dbReference>
<dbReference type="GO" id="GO:0004672">
    <property type="term" value="F:protein kinase activity"/>
    <property type="evidence" value="ECO:0007669"/>
    <property type="project" value="UniProtKB-ARBA"/>
</dbReference>